<dbReference type="OrthoDB" id="1633386at2"/>
<feature type="domain" description="Bacteriophage phiJL001 Gp84 C-terminal" evidence="1">
    <location>
        <begin position="185"/>
        <end position="267"/>
    </location>
</feature>
<reference evidence="2 3" key="1">
    <citation type="submission" date="2018-04" db="EMBL/GenBank/DDBJ databases">
        <title>Pararhodobacter oceanense sp. nov., isolated from marine intertidal sediment.</title>
        <authorList>
            <person name="Wang X.-L."/>
            <person name="Du Z.-J."/>
        </authorList>
    </citation>
    <scope>NUCLEOTIDE SEQUENCE [LARGE SCALE GENOMIC DNA]</scope>
    <source>
        <strain evidence="2 3">AM505</strain>
    </source>
</reference>
<name>A0A2T8HVZ9_9RHOB</name>
<proteinExistence type="predicted"/>
<dbReference type="InterPro" id="IPR011928">
    <property type="entry name" value="Phage_phiJL001_Gp84"/>
</dbReference>
<dbReference type="NCBIfam" id="TIGR02218">
    <property type="entry name" value="phg_TIGR02218"/>
    <property type="match status" value="1"/>
</dbReference>
<dbReference type="EMBL" id="QDKM01000002">
    <property type="protein sequence ID" value="PVH29610.1"/>
    <property type="molecule type" value="Genomic_DNA"/>
</dbReference>
<accession>A0A2T8HVZ9</accession>
<dbReference type="Pfam" id="PF09931">
    <property type="entry name" value="Phage_phiJL001_Gp84_N"/>
    <property type="match status" value="1"/>
</dbReference>
<evidence type="ECO:0000313" key="3">
    <source>
        <dbReference type="Proteomes" id="UP000245911"/>
    </source>
</evidence>
<organism evidence="2 3">
    <name type="scientific">Pararhodobacter oceanensis</name>
    <dbReference type="NCBI Taxonomy" id="2172121"/>
    <lineage>
        <taxon>Bacteria</taxon>
        <taxon>Pseudomonadati</taxon>
        <taxon>Pseudomonadota</taxon>
        <taxon>Alphaproteobacteria</taxon>
        <taxon>Rhodobacterales</taxon>
        <taxon>Paracoccaceae</taxon>
        <taxon>Pararhodobacter</taxon>
    </lineage>
</organism>
<evidence type="ECO:0000313" key="2">
    <source>
        <dbReference type="EMBL" id="PVH29610.1"/>
    </source>
</evidence>
<dbReference type="RefSeq" id="WP_116557494.1">
    <property type="nucleotide sequence ID" value="NZ_QDKM01000002.1"/>
</dbReference>
<protein>
    <recommendedName>
        <fullName evidence="1">Bacteriophage phiJL001 Gp84 C-terminal domain-containing protein</fullName>
    </recommendedName>
</protein>
<comment type="caution">
    <text evidence="2">The sequence shown here is derived from an EMBL/GenBank/DDBJ whole genome shotgun (WGS) entry which is preliminary data.</text>
</comment>
<keyword evidence="3" id="KW-1185">Reference proteome</keyword>
<sequence>MSDLTTTRARVWALERRDGQVMGFTDHDRDLAFDGLVFRAGTGMSASAIVQATGLAVDNTEAVGALSDAGLREADILAGRYDDAALTIWEVDWRDVTWRRVLFRGSLGEITRAGGAFRAELRGLTEPLSKRGGRVFTAVCPAVLGDADCGFDLAQAGFFAEVELRVVAEAGAILTLPELPEFAAGWFTDGHLRITSGAAAGLSAQVRRDEITEGARILHLWAAPGAAPVVGDRVRITAGCDKRFETCRLKFLNQLNFRGFPHLPSDDWLIATPRVEG</sequence>
<evidence type="ECO:0000259" key="1">
    <source>
        <dbReference type="Pfam" id="PF09356"/>
    </source>
</evidence>
<dbReference type="Pfam" id="PF09356">
    <property type="entry name" value="Phage_BR0599"/>
    <property type="match status" value="1"/>
</dbReference>
<dbReference type="InterPro" id="IPR018964">
    <property type="entry name" value="Phage_phiJL001_Gp84_C"/>
</dbReference>
<dbReference type="Proteomes" id="UP000245911">
    <property type="component" value="Unassembled WGS sequence"/>
</dbReference>
<gene>
    <name evidence="2" type="ORF">DDE20_05660</name>
</gene>
<dbReference type="AlphaFoldDB" id="A0A2T8HVZ9"/>